<name>A0A9N8DZF9_9STRA</name>
<keyword evidence="4" id="KW-1185">Reference proteome</keyword>
<feature type="domain" description="BPL/LPL catalytic" evidence="2">
    <location>
        <begin position="1"/>
        <end position="81"/>
    </location>
</feature>
<gene>
    <name evidence="3" type="ORF">SEMRO_495_G154530.1</name>
</gene>
<protein>
    <recommendedName>
        <fullName evidence="2">BPL/LPL catalytic domain-containing protein</fullName>
    </recommendedName>
</protein>
<reference evidence="3" key="1">
    <citation type="submission" date="2020-06" db="EMBL/GenBank/DDBJ databases">
        <authorList>
            <consortium name="Plant Systems Biology data submission"/>
        </authorList>
    </citation>
    <scope>NUCLEOTIDE SEQUENCE</scope>
    <source>
        <strain evidence="3">D6</strain>
    </source>
</reference>
<evidence type="ECO:0000313" key="3">
    <source>
        <dbReference type="EMBL" id="CAB9511657.1"/>
    </source>
</evidence>
<sequence>MTRDDSIAGAAVEEGESEFVRVACAAALRNDGETVRKELQCSQSPTVVSSLHSPLLKSTANAQLLHQRLFSGFDSSFQQVNVDSVLRSLLMIPPAYETPWEATLAMVTYLQSTNDDRDITRDASAPTGRKKPHSSLLRSATIEIQSFLQQTVASWWERERRLGHATNTQSAIGSNSTPTTDQTPRTCILKIVKQLTLPLLSTDIGCTTIPNNDCSKNKQRRENDDNFWMMPSLEMITTMVSILQGMDDTLHQEILDCVFPATIRPDRLLPWLGLATDLHPFLRPDDWDTLLNNLKRQDFTHFELQDLPGLMTAVLSLTNALVSNSVYNDGKETISSERQKLLALKRVALDLLHSAAIDLATFNTVTAVFHQGVANSTITGDWMDMDDEQDEVGESTTPRWVKANMMLAMLAATRKSGSSVLDNLLSRALAHAKKRPRRSITGVEGGWRILVSLAMGGNEKRHTKVRNEKAVNGSWLKQVQRMFKGVCYLGNGHFQRNNGQQHQANSLLNNMGRLVYQSLFLVHDGDESQEGLKTSQAALVAERAQDWINAANSKMNSNQGELEADEVALVAVTFIVTFGEVPLSRLFVLRGMVQAISGEANFQHSKTDIALLNCLILSTIVGHKNTLQSEWTPIVDVVAAGKLPREVFCALLPAIVKTSTKAQGAVLSVTRKFIYLPTHAATWGLQSMDASRDRIQCGLFGLCVLVTMSEENDCSADAWKILSEIIVSNSPPFPVAARTWLFRLLEDVVESWECCSQRVTGRLFRACLVHLLSFMAKNDVFNKMCICPRSVFTLWSLSDSLTVRAKANEDLPGLLKLASCLFFRTLQNEDGLRNIKTVGILWSAMLECCRPNTTSTVEAPHMVHTDDDKSSRQLYCKLFVCIMISLADFALRGISSYSSQAVCDKNVPQLFNFEVEGMRSQLATLELASIQPGHEQPRWIHGTSVSNNELVGARSSALPHDALESLALSLCDSLALFMRDRRWHLAVTNYNLYPDRTRQNFLLSLHGIHRARKALLRYAAAGASNDHFHRDIKSILADSGSLIADAAVYIESNVTSNGDFSETMDGLEVLTVHLDSLKIALTADAGAGEHQSLQLDSSSLLFGLWQFYTRVCSEAASVRLISYFEHVTSDGELSDPEILDERLPESSDEIDERVRRLRCSVLTVNLLCLQRVLENESVANLSLPLSSSGGVFSLENDCASRFSLSRESATSSFDFLLNCQKMLGEDLVVGVRGDSGGISVDLYSAIIESLTVLSAILVEVVNQNELDGSKLISLSARCSDFATNLRGVFCSFPPQKKALFSRTLLLVTQALPMLARRAAATHFLLLVQGVVESDDDKEESHSKGENFAVATFTQCVVTFEKWLRSDTLSWAMLQVPDAEEHETTGNDEEVPSKNDETRSIASKGSVLSNEHSARTKGVPAVVTITLESTPHNRGAHVNPNALLPLKTKEMWSWACSGSLQALECTWTPVLSSTGPEFDFPLITPCIERSLHRRVLEQTSATKALGRVFMERSSSKSIGESGSEGGKTRQHILVEAFPSCAKSRLISLASRIITATDASIKQLDYFFRLPTRDTSLLSFVEALITVLAWVTTYGQKEDLVVGIRKWYIEEGDKRDSEEDKLSKGFSRLMFKIEKLEAGLRKLHNLLLSLNKSASAGSTKRMKMVDKLIDSLFGQGPQGPEQGISIAALVERKVQLLIENQVESRKKRGTVAQPGSSNTRKRRKTRHEKPIRSRNQTVDKWLQSDKNLEDDAYEDEAFLDLEDFIADG</sequence>
<proteinExistence type="predicted"/>
<evidence type="ECO:0000259" key="2">
    <source>
        <dbReference type="PROSITE" id="PS51733"/>
    </source>
</evidence>
<dbReference type="OrthoDB" id="57475at2759"/>
<feature type="compositionally biased region" description="Acidic residues" evidence="1">
    <location>
        <begin position="1377"/>
        <end position="1389"/>
    </location>
</feature>
<organism evidence="3 4">
    <name type="scientific">Seminavis robusta</name>
    <dbReference type="NCBI Taxonomy" id="568900"/>
    <lineage>
        <taxon>Eukaryota</taxon>
        <taxon>Sar</taxon>
        <taxon>Stramenopiles</taxon>
        <taxon>Ochrophyta</taxon>
        <taxon>Bacillariophyta</taxon>
        <taxon>Bacillariophyceae</taxon>
        <taxon>Bacillariophycidae</taxon>
        <taxon>Naviculales</taxon>
        <taxon>Naviculaceae</taxon>
        <taxon>Seminavis</taxon>
    </lineage>
</organism>
<dbReference type="EMBL" id="CAICTM010000494">
    <property type="protein sequence ID" value="CAB9511657.1"/>
    <property type="molecule type" value="Genomic_DNA"/>
</dbReference>
<dbReference type="Proteomes" id="UP001153069">
    <property type="component" value="Unassembled WGS sequence"/>
</dbReference>
<evidence type="ECO:0000313" key="4">
    <source>
        <dbReference type="Proteomes" id="UP001153069"/>
    </source>
</evidence>
<dbReference type="InterPro" id="IPR004143">
    <property type="entry name" value="BPL_LPL_catalytic"/>
</dbReference>
<dbReference type="PROSITE" id="PS51733">
    <property type="entry name" value="BPL_LPL_CATALYTIC"/>
    <property type="match status" value="1"/>
</dbReference>
<comment type="caution">
    <text evidence="3">The sequence shown here is derived from an EMBL/GenBank/DDBJ whole genome shotgun (WGS) entry which is preliminary data.</text>
</comment>
<accession>A0A9N8DZF9</accession>
<feature type="region of interest" description="Disordered" evidence="1">
    <location>
        <begin position="1703"/>
        <end position="1736"/>
    </location>
</feature>
<evidence type="ECO:0000256" key="1">
    <source>
        <dbReference type="SAM" id="MobiDB-lite"/>
    </source>
</evidence>
<feature type="compositionally biased region" description="Polar residues" evidence="1">
    <location>
        <begin position="1399"/>
        <end position="1410"/>
    </location>
</feature>
<feature type="region of interest" description="Disordered" evidence="1">
    <location>
        <begin position="1377"/>
        <end position="1414"/>
    </location>
</feature>
<feature type="compositionally biased region" description="Basic residues" evidence="1">
    <location>
        <begin position="1717"/>
        <end position="1727"/>
    </location>
</feature>